<dbReference type="SUPFAM" id="SSF57959">
    <property type="entry name" value="Leucine zipper domain"/>
    <property type="match status" value="1"/>
</dbReference>
<evidence type="ECO:0000256" key="8">
    <source>
        <dbReference type="ARBA" id="ARBA00061369"/>
    </source>
</evidence>
<keyword evidence="4" id="KW-0805">Transcription regulation</keyword>
<feature type="compositionally biased region" description="Polar residues" evidence="10">
    <location>
        <begin position="84"/>
        <end position="108"/>
    </location>
</feature>
<dbReference type="PANTHER" id="PTHR22952:SF175">
    <property type="entry name" value="PROTEIN ABSCISIC ACID-INSENSITIVE 5"/>
    <property type="match status" value="1"/>
</dbReference>
<sequence length="411" mass="44970">MVFQEGEMSSQGEVESALEQQGNKNHHNSPLLGRQSSSIYSLTLDEFQNSLCESGKNFGSMNMDEFLSSIWNAEENQAIINSSNVSLSQPSTTTLRRQPSLPRQSSLSIPAPLCRKTVDEVWSQIQKEQDHSNSNNNNDNSNKNNNNVQNTEPAPRQPTFGEMTLEDFLVKAGIVREPCVPPPPAAAAPHSHLHHHQQQQHYGVHPNNNTTMAPPFVGRHVMGGVVTNVAAAAPGYHQVGESSGYVGNSKRDSGGGYPPPPGVCFGGGGYGVAPAVGMVAPVSPANSSDGMVNENSGGQFGLDMGGLRGRKRMLDGPVEKVVERRQRRMIKNRESAARSRARKQAYTVELEAELNQLKEENAQLKQALAQAEFERRKKQQCFEEGNVRVQTKAEKANKKLRALRRNLSCPL</sequence>
<dbReference type="EMBL" id="JAYKXN010000005">
    <property type="protein sequence ID" value="KAK7284871.1"/>
    <property type="molecule type" value="Genomic_DNA"/>
</dbReference>
<evidence type="ECO:0000256" key="5">
    <source>
        <dbReference type="ARBA" id="ARBA00023125"/>
    </source>
</evidence>
<dbReference type="GO" id="GO:0009651">
    <property type="term" value="P:response to salt stress"/>
    <property type="evidence" value="ECO:0007669"/>
    <property type="project" value="UniProtKB-ARBA"/>
</dbReference>
<dbReference type="GO" id="GO:0005634">
    <property type="term" value="C:nucleus"/>
    <property type="evidence" value="ECO:0007669"/>
    <property type="project" value="UniProtKB-SubCell"/>
</dbReference>
<evidence type="ECO:0000256" key="2">
    <source>
        <dbReference type="ARBA" id="ARBA00022553"/>
    </source>
</evidence>
<evidence type="ECO:0000256" key="7">
    <source>
        <dbReference type="ARBA" id="ARBA00023242"/>
    </source>
</evidence>
<keyword evidence="13" id="KW-1185">Reference proteome</keyword>
<keyword evidence="6" id="KW-0804">Transcription</keyword>
<comment type="caution">
    <text evidence="12">The sequence shown here is derived from an EMBL/GenBank/DDBJ whole genome shotgun (WGS) entry which is preliminary data.</text>
</comment>
<evidence type="ECO:0000256" key="10">
    <source>
        <dbReference type="SAM" id="MobiDB-lite"/>
    </source>
</evidence>
<evidence type="ECO:0000256" key="4">
    <source>
        <dbReference type="ARBA" id="ARBA00023015"/>
    </source>
</evidence>
<dbReference type="SMART" id="SM00338">
    <property type="entry name" value="BRLZ"/>
    <property type="match status" value="1"/>
</dbReference>
<evidence type="ECO:0000256" key="3">
    <source>
        <dbReference type="ARBA" id="ARBA00022682"/>
    </source>
</evidence>
<dbReference type="AlphaFoldDB" id="A0AAN9P4P5"/>
<dbReference type="InterPro" id="IPR004827">
    <property type="entry name" value="bZIP"/>
</dbReference>
<feature type="domain" description="BZIP" evidence="11">
    <location>
        <begin position="322"/>
        <end position="374"/>
    </location>
</feature>
<dbReference type="Pfam" id="PF00170">
    <property type="entry name" value="bZIP_1"/>
    <property type="match status" value="1"/>
</dbReference>
<reference evidence="12 13" key="1">
    <citation type="submission" date="2024-01" db="EMBL/GenBank/DDBJ databases">
        <title>The genomes of 5 underutilized Papilionoideae crops provide insights into root nodulation and disease resistance.</title>
        <authorList>
            <person name="Yuan L."/>
        </authorList>
    </citation>
    <scope>NUCLEOTIDE SEQUENCE [LARGE SCALE GENOMIC DNA]</scope>
    <source>
        <strain evidence="12">LY-2023</strain>
        <tissue evidence="12">Leaf</tissue>
    </source>
</reference>
<evidence type="ECO:0000313" key="12">
    <source>
        <dbReference type="EMBL" id="KAK7284871.1"/>
    </source>
</evidence>
<proteinExistence type="inferred from homology"/>
<feature type="coiled-coil region" evidence="9">
    <location>
        <begin position="340"/>
        <end position="406"/>
    </location>
</feature>
<keyword evidence="7" id="KW-0539">Nucleus</keyword>
<evidence type="ECO:0000313" key="13">
    <source>
        <dbReference type="Proteomes" id="UP001359559"/>
    </source>
</evidence>
<evidence type="ECO:0000256" key="1">
    <source>
        <dbReference type="ARBA" id="ARBA00004123"/>
    </source>
</evidence>
<dbReference type="GO" id="GO:0003700">
    <property type="term" value="F:DNA-binding transcription factor activity"/>
    <property type="evidence" value="ECO:0007669"/>
    <property type="project" value="InterPro"/>
</dbReference>
<name>A0AAN9P4P5_CLITE</name>
<dbReference type="InterPro" id="IPR043452">
    <property type="entry name" value="BZIP46-like"/>
</dbReference>
<accession>A0AAN9P4P5</accession>
<dbReference type="CDD" id="cd14707">
    <property type="entry name" value="bZIP_plant_BZIP46"/>
    <property type="match status" value="1"/>
</dbReference>
<dbReference type="PROSITE" id="PS50217">
    <property type="entry name" value="BZIP"/>
    <property type="match status" value="1"/>
</dbReference>
<dbReference type="GO" id="GO:0045893">
    <property type="term" value="P:positive regulation of DNA-templated transcription"/>
    <property type="evidence" value="ECO:0007669"/>
    <property type="project" value="InterPro"/>
</dbReference>
<gene>
    <name evidence="12" type="ORF">RJT34_19625</name>
</gene>
<evidence type="ECO:0000256" key="9">
    <source>
        <dbReference type="SAM" id="Coils"/>
    </source>
</evidence>
<keyword evidence="3" id="KW-0938">Abscisic acid signaling pathway</keyword>
<dbReference type="FunFam" id="1.20.5.170:FF:000060">
    <property type="entry name" value="protein ABSCISIC ACID-INSENSITIVE 5 isoform X1"/>
    <property type="match status" value="1"/>
</dbReference>
<dbReference type="PANTHER" id="PTHR22952">
    <property type="entry name" value="CAMP-RESPONSE ELEMENT BINDING PROTEIN-RELATED"/>
    <property type="match status" value="1"/>
</dbReference>
<comment type="subcellular location">
    <subcellularLocation>
        <location evidence="1">Nucleus</location>
    </subcellularLocation>
</comment>
<keyword evidence="9" id="KW-0175">Coiled coil</keyword>
<dbReference type="GO" id="GO:0043565">
    <property type="term" value="F:sequence-specific DNA binding"/>
    <property type="evidence" value="ECO:0007669"/>
    <property type="project" value="UniProtKB-ARBA"/>
</dbReference>
<evidence type="ECO:0000259" key="11">
    <source>
        <dbReference type="PROSITE" id="PS50217"/>
    </source>
</evidence>
<organism evidence="12 13">
    <name type="scientific">Clitoria ternatea</name>
    <name type="common">Butterfly pea</name>
    <dbReference type="NCBI Taxonomy" id="43366"/>
    <lineage>
        <taxon>Eukaryota</taxon>
        <taxon>Viridiplantae</taxon>
        <taxon>Streptophyta</taxon>
        <taxon>Embryophyta</taxon>
        <taxon>Tracheophyta</taxon>
        <taxon>Spermatophyta</taxon>
        <taxon>Magnoliopsida</taxon>
        <taxon>eudicotyledons</taxon>
        <taxon>Gunneridae</taxon>
        <taxon>Pentapetalae</taxon>
        <taxon>rosids</taxon>
        <taxon>fabids</taxon>
        <taxon>Fabales</taxon>
        <taxon>Fabaceae</taxon>
        <taxon>Papilionoideae</taxon>
        <taxon>50 kb inversion clade</taxon>
        <taxon>NPAAA clade</taxon>
        <taxon>indigoferoid/millettioid clade</taxon>
        <taxon>Phaseoleae</taxon>
        <taxon>Clitoria</taxon>
    </lineage>
</organism>
<feature type="region of interest" description="Disordered" evidence="10">
    <location>
        <begin position="84"/>
        <end position="109"/>
    </location>
</feature>
<protein>
    <recommendedName>
        <fullName evidence="11">BZIP domain-containing protein</fullName>
    </recommendedName>
</protein>
<keyword evidence="5" id="KW-0238">DNA-binding</keyword>
<comment type="similarity">
    <text evidence="8">Belongs to the bZIP family. ABI5 subfamily.</text>
</comment>
<feature type="compositionally biased region" description="Low complexity" evidence="10">
    <location>
        <begin position="132"/>
        <end position="147"/>
    </location>
</feature>
<dbReference type="GO" id="GO:0009414">
    <property type="term" value="P:response to water deprivation"/>
    <property type="evidence" value="ECO:0007669"/>
    <property type="project" value="UniProtKB-ARBA"/>
</dbReference>
<dbReference type="GO" id="GO:0009845">
    <property type="term" value="P:seed germination"/>
    <property type="evidence" value="ECO:0007669"/>
    <property type="project" value="UniProtKB-ARBA"/>
</dbReference>
<feature type="region of interest" description="Disordered" evidence="10">
    <location>
        <begin position="123"/>
        <end position="159"/>
    </location>
</feature>
<feature type="compositionally biased region" description="Polar residues" evidence="10">
    <location>
        <begin position="7"/>
        <end position="23"/>
    </location>
</feature>
<dbReference type="PROSITE" id="PS00036">
    <property type="entry name" value="BZIP_BASIC"/>
    <property type="match status" value="1"/>
</dbReference>
<dbReference type="Gene3D" id="1.20.5.170">
    <property type="match status" value="1"/>
</dbReference>
<evidence type="ECO:0000256" key="6">
    <source>
        <dbReference type="ARBA" id="ARBA00023163"/>
    </source>
</evidence>
<dbReference type="InterPro" id="IPR046347">
    <property type="entry name" value="bZIP_sf"/>
</dbReference>
<dbReference type="GO" id="GO:0009738">
    <property type="term" value="P:abscisic acid-activated signaling pathway"/>
    <property type="evidence" value="ECO:0007669"/>
    <property type="project" value="UniProtKB-KW"/>
</dbReference>
<dbReference type="Proteomes" id="UP001359559">
    <property type="component" value="Unassembled WGS sequence"/>
</dbReference>
<keyword evidence="2" id="KW-0597">Phosphoprotein</keyword>
<feature type="region of interest" description="Disordered" evidence="10">
    <location>
        <begin position="1"/>
        <end position="32"/>
    </location>
</feature>